<protein>
    <submittedName>
        <fullName evidence="2">Membrane protein</fullName>
    </submittedName>
</protein>
<dbReference type="EMBL" id="BJYU01000218">
    <property type="protein sequence ID" value="GEO18618.1"/>
    <property type="molecule type" value="Genomic_DNA"/>
</dbReference>
<proteinExistence type="predicted"/>
<dbReference type="InterPro" id="IPR009270">
    <property type="entry name" value="DUF927"/>
</dbReference>
<comment type="caution">
    <text evidence="2">The sequence shown here is derived from an EMBL/GenBank/DDBJ whole genome shotgun (WGS) entry which is preliminary data.</text>
</comment>
<sequence>MADTYLDADYIELTDDVIDALPDNAGIDNSVNWPAGFTLNAKGLFHIPDEDKPPVRLSGPFTVLGLARDLSGDGWSIALEWKDRDGVVHRHSVAMADLIGDGNDAVKPLVSGGLEFSPHTDRIKKFKSALAQIDCRDRVRLVRRSGWHGDVFVLPHVTMGRTASESVVYDGRADAARYAESGTLEEWIEKVARPASGNSRLVFSISVAFAGPIADLLNDEGGGVHLVGGSSLGKSTALMVAGSVWGGGGRGGFTQTWRATGNFLESVARAHSGTALILDELGELDAREAGATAYLLVNGQGKGRATRDAEGRARAEWRVMLLSSGEVGLGDKIAEGGKRAKAGQLIRLVDVPADAGRGMGLFEDTKRHEPEAFSKAMKAAALRYFGTAGPSFAAYLADDPETVAGVARERIATIQKKLLEGSEGNSGQAYRVAHRFALIAASGELAAAALGLPWKQHEAERAAAVCFEAWRSTLGGDGPGELVAAMDAIRAVVEKHGESRFRNLNGLNQDAPVNGQGIRDLLGYRFEHEEQLYWSFTTTGWKETLTGIADPRNVAALLSERGALLTTPSDKAHRFIRKIDGRPVATIAVRASALSY</sequence>
<reference evidence="2 3" key="1">
    <citation type="submission" date="2019-07" db="EMBL/GenBank/DDBJ databases">
        <title>Whole genome shotgun sequence of Microvirga aerophila NBRC 106136.</title>
        <authorList>
            <person name="Hosoyama A."/>
            <person name="Uohara A."/>
            <person name="Ohji S."/>
            <person name="Ichikawa N."/>
        </authorList>
    </citation>
    <scope>NUCLEOTIDE SEQUENCE [LARGE SCALE GENOMIC DNA]</scope>
    <source>
        <strain evidence="2 3">NBRC 106136</strain>
    </source>
</reference>
<dbReference type="Pfam" id="PF06048">
    <property type="entry name" value="DUF927"/>
    <property type="match status" value="1"/>
</dbReference>
<evidence type="ECO:0000313" key="3">
    <source>
        <dbReference type="Proteomes" id="UP000321085"/>
    </source>
</evidence>
<dbReference type="AlphaFoldDB" id="A0A512C323"/>
<organism evidence="2 3">
    <name type="scientific">Microvirga aerophila</name>
    <dbReference type="NCBI Taxonomy" id="670291"/>
    <lineage>
        <taxon>Bacteria</taxon>
        <taxon>Pseudomonadati</taxon>
        <taxon>Pseudomonadota</taxon>
        <taxon>Alphaproteobacteria</taxon>
        <taxon>Hyphomicrobiales</taxon>
        <taxon>Methylobacteriaceae</taxon>
        <taxon>Microvirga</taxon>
    </lineage>
</organism>
<keyword evidence="3" id="KW-1185">Reference proteome</keyword>
<feature type="domain" description="DUF927" evidence="1">
    <location>
        <begin position="49"/>
        <end position="313"/>
    </location>
</feature>
<evidence type="ECO:0000313" key="2">
    <source>
        <dbReference type="EMBL" id="GEO18618.1"/>
    </source>
</evidence>
<evidence type="ECO:0000259" key="1">
    <source>
        <dbReference type="Pfam" id="PF06048"/>
    </source>
</evidence>
<name>A0A512C323_9HYPH</name>
<gene>
    <name evidence="2" type="ORF">MAE02_63140</name>
</gene>
<accession>A0A512C323</accession>
<dbReference type="Proteomes" id="UP000321085">
    <property type="component" value="Unassembled WGS sequence"/>
</dbReference>
<dbReference type="RefSeq" id="WP_147023097.1">
    <property type="nucleotide sequence ID" value="NZ_BJYU01000218.1"/>
</dbReference>